<dbReference type="VEuPathDB" id="VectorBase:CPIJ018185"/>
<dbReference type="KEGG" id="cqu:CpipJ_CPIJ018185"/>
<feature type="transmembrane region" description="Helical" evidence="1">
    <location>
        <begin position="21"/>
        <end position="47"/>
    </location>
</feature>
<keyword evidence="1" id="KW-0812">Transmembrane</keyword>
<dbReference type="Proteomes" id="UP000002320">
    <property type="component" value="Unassembled WGS sequence"/>
</dbReference>
<evidence type="ECO:0000313" key="4">
    <source>
        <dbReference type="Proteomes" id="UP000002320"/>
    </source>
</evidence>
<organism>
    <name type="scientific">Culex quinquefasciatus</name>
    <name type="common">Southern house mosquito</name>
    <name type="synonym">Culex pungens</name>
    <dbReference type="NCBI Taxonomy" id="7176"/>
    <lineage>
        <taxon>Eukaryota</taxon>
        <taxon>Metazoa</taxon>
        <taxon>Ecdysozoa</taxon>
        <taxon>Arthropoda</taxon>
        <taxon>Hexapoda</taxon>
        <taxon>Insecta</taxon>
        <taxon>Pterygota</taxon>
        <taxon>Neoptera</taxon>
        <taxon>Endopterygota</taxon>
        <taxon>Diptera</taxon>
        <taxon>Nematocera</taxon>
        <taxon>Culicoidea</taxon>
        <taxon>Culicidae</taxon>
        <taxon>Culicinae</taxon>
        <taxon>Culicini</taxon>
        <taxon>Culex</taxon>
        <taxon>Culex</taxon>
    </lineage>
</organism>
<keyword evidence="4" id="KW-1185">Reference proteome</keyword>
<dbReference type="EMBL" id="DS232913">
    <property type="protein sequence ID" value="EDS26696.1"/>
    <property type="molecule type" value="Genomic_DNA"/>
</dbReference>
<dbReference type="AlphaFoldDB" id="B0XFC3"/>
<reference evidence="3" key="2">
    <citation type="submission" date="2020-05" db="UniProtKB">
        <authorList>
            <consortium name="EnsemblMetazoa"/>
        </authorList>
    </citation>
    <scope>IDENTIFICATION</scope>
    <source>
        <strain evidence="3">JHB</strain>
    </source>
</reference>
<sequence length="168" mass="18257">MDGRVLQRNHLWAKITRLFGYLLQLLLKTGFVSGTAVAVPALTWLAVSSGCRGNGGQTVTQAFHKTMIDAKKHLDKSLLPSEYNGTNDSMELSEAYHKKVFAAQAELALLDQMEIDVTKYSAMWNQNHVTSAAGGCGKASEIDSGMALLVLLENQRCIGTARVLLGFV</sequence>
<proteinExistence type="predicted"/>
<keyword evidence="1" id="KW-1133">Transmembrane helix</keyword>
<reference evidence="2" key="1">
    <citation type="submission" date="2007-03" db="EMBL/GenBank/DDBJ databases">
        <title>Annotation of Culex pipiens quinquefasciatus.</title>
        <authorList>
            <consortium name="The Broad Institute Genome Sequencing Platform"/>
            <person name="Atkinson P.W."/>
            <person name="Hemingway J."/>
            <person name="Christensen B.M."/>
            <person name="Higgs S."/>
            <person name="Kodira C."/>
            <person name="Hannick L."/>
            <person name="Megy K."/>
            <person name="O'Leary S."/>
            <person name="Pearson M."/>
            <person name="Haas B.J."/>
            <person name="Mauceli E."/>
            <person name="Wortman J.R."/>
            <person name="Lee N.H."/>
            <person name="Guigo R."/>
            <person name="Stanke M."/>
            <person name="Alvarado L."/>
            <person name="Amedeo P."/>
            <person name="Antoine C.H."/>
            <person name="Arensburger P."/>
            <person name="Bidwell S.L."/>
            <person name="Crawford M."/>
            <person name="Camaro F."/>
            <person name="Devon K."/>
            <person name="Engels R."/>
            <person name="Hammond M."/>
            <person name="Howarth C."/>
            <person name="Koehrsen M."/>
            <person name="Lawson D."/>
            <person name="Montgomery P."/>
            <person name="Nene V."/>
            <person name="Nusbaum C."/>
            <person name="Puiu D."/>
            <person name="Romero-Severson J."/>
            <person name="Severson D.W."/>
            <person name="Shumway M."/>
            <person name="Sisk P."/>
            <person name="Stolte C."/>
            <person name="Zeng Q."/>
            <person name="Eisenstadt E."/>
            <person name="Fraser-Liggett C."/>
            <person name="Strausberg R."/>
            <person name="Galagan J."/>
            <person name="Birren B."/>
            <person name="Collins F.H."/>
        </authorList>
    </citation>
    <scope>NUCLEOTIDE SEQUENCE [LARGE SCALE GENOMIC DNA]</scope>
    <source>
        <strain evidence="2">JHB</strain>
    </source>
</reference>
<name>B0XFC3_CULQU</name>
<dbReference type="STRING" id="7176.B0XFC3"/>
<evidence type="ECO:0000313" key="2">
    <source>
        <dbReference type="EMBL" id="EDS26696.1"/>
    </source>
</evidence>
<dbReference type="EnsemblMetazoa" id="CPIJ018185-RA">
    <property type="protein sequence ID" value="CPIJ018185-PA"/>
    <property type="gene ID" value="CPIJ018185"/>
</dbReference>
<evidence type="ECO:0000313" key="3">
    <source>
        <dbReference type="EnsemblMetazoa" id="CPIJ018185-PA"/>
    </source>
</evidence>
<dbReference type="InParanoid" id="B0XFC3"/>
<gene>
    <name evidence="3" type="primary">6052007</name>
    <name evidence="2" type="ORF">CpipJ_CPIJ018185</name>
</gene>
<protein>
    <submittedName>
        <fullName evidence="2 3">Uncharacterized protein</fullName>
    </submittedName>
</protein>
<keyword evidence="1" id="KW-0472">Membrane</keyword>
<accession>B0XFC3</accession>
<dbReference type="HOGENOM" id="CLU_1588122_0_0_1"/>
<evidence type="ECO:0000256" key="1">
    <source>
        <dbReference type="SAM" id="Phobius"/>
    </source>
</evidence>